<accession>A0A6A8G841</accession>
<comment type="caution">
    <text evidence="1">The sequence shown here is derived from an EMBL/GenBank/DDBJ whole genome shotgun (WGS) entry which is preliminary data.</text>
</comment>
<dbReference type="InterPro" id="IPR007612">
    <property type="entry name" value="LOR"/>
</dbReference>
<dbReference type="OrthoDB" id="178461at2157"/>
<name>A0A6A8G841_9EURY</name>
<proteinExistence type="predicted"/>
<organism evidence="1 2">
    <name type="scientific">Haloferax marinum</name>
    <dbReference type="NCBI Taxonomy" id="2666143"/>
    <lineage>
        <taxon>Archaea</taxon>
        <taxon>Methanobacteriati</taxon>
        <taxon>Methanobacteriota</taxon>
        <taxon>Stenosarchaea group</taxon>
        <taxon>Halobacteria</taxon>
        <taxon>Halobacteriales</taxon>
        <taxon>Haloferacaceae</taxon>
        <taxon>Haloferax</taxon>
    </lineage>
</organism>
<dbReference type="Proteomes" id="UP000443423">
    <property type="component" value="Unassembled WGS sequence"/>
</dbReference>
<dbReference type="AlphaFoldDB" id="A0A6A8G841"/>
<sequence>MFESSTYEVRQKVSIGTKYVVYEAEGPGDETPILSAKKKKFKLKEDFRLDDYETGEERFRVKADSVLDVSAAYDIVDSQTGDRVGAVKRGAFSFAKHTYQLLDSNGSVVGRIVEDNVPMAVARRFITTLIPFSYRVENATGDSVGAIDEQFSLRDTYSIDLERDDIDPRLLVVGAVVIDAIEEN</sequence>
<evidence type="ECO:0000313" key="2">
    <source>
        <dbReference type="Proteomes" id="UP000443423"/>
    </source>
</evidence>
<dbReference type="Pfam" id="PF04525">
    <property type="entry name" value="LOR"/>
    <property type="match status" value="1"/>
</dbReference>
<evidence type="ECO:0000313" key="1">
    <source>
        <dbReference type="EMBL" id="MRW97037.1"/>
    </source>
</evidence>
<dbReference type="EMBL" id="WKJQ01000001">
    <property type="protein sequence ID" value="MRW97037.1"/>
    <property type="molecule type" value="Genomic_DNA"/>
</dbReference>
<dbReference type="RefSeq" id="WP_151111991.1">
    <property type="nucleotide sequence ID" value="NZ_WKJQ01000001.1"/>
</dbReference>
<reference evidence="1 2" key="1">
    <citation type="submission" date="2019-11" db="EMBL/GenBank/DDBJ databases">
        <title>Whole genome sequence of Haloferax sp. MBLA0078.</title>
        <authorList>
            <person name="Seo M.-J."/>
            <person name="Cho E.-S."/>
        </authorList>
    </citation>
    <scope>NUCLEOTIDE SEQUENCE [LARGE SCALE GENOMIC DNA]</scope>
    <source>
        <strain evidence="1 2">MBLA0078</strain>
    </source>
</reference>
<gene>
    <name evidence="1" type="ORF">GJR99_10700</name>
</gene>
<protein>
    <submittedName>
        <fullName evidence="1">Uncharacterized protein</fullName>
    </submittedName>
</protein>
<keyword evidence="2" id="KW-1185">Reference proteome</keyword>